<evidence type="ECO:0000313" key="2">
    <source>
        <dbReference type="Proteomes" id="UP001187415"/>
    </source>
</evidence>
<organism evidence="1 2">
    <name type="scientific">Channa striata</name>
    <name type="common">Snakehead murrel</name>
    <name type="synonym">Ophicephalus striatus</name>
    <dbReference type="NCBI Taxonomy" id="64152"/>
    <lineage>
        <taxon>Eukaryota</taxon>
        <taxon>Metazoa</taxon>
        <taxon>Chordata</taxon>
        <taxon>Craniata</taxon>
        <taxon>Vertebrata</taxon>
        <taxon>Euteleostomi</taxon>
        <taxon>Actinopterygii</taxon>
        <taxon>Neopterygii</taxon>
        <taxon>Teleostei</taxon>
        <taxon>Neoteleostei</taxon>
        <taxon>Acanthomorphata</taxon>
        <taxon>Anabantaria</taxon>
        <taxon>Anabantiformes</taxon>
        <taxon>Channoidei</taxon>
        <taxon>Channidae</taxon>
        <taxon>Channa</taxon>
    </lineage>
</organism>
<protein>
    <submittedName>
        <fullName evidence="1">Uncharacterized protein</fullName>
    </submittedName>
</protein>
<dbReference type="AlphaFoldDB" id="A0AA88M447"/>
<accession>A0AA88M447</accession>
<reference evidence="1" key="1">
    <citation type="submission" date="2023-07" db="EMBL/GenBank/DDBJ databases">
        <title>Chromosome-level Genome Assembly of Striped Snakehead (Channa striata).</title>
        <authorList>
            <person name="Liu H."/>
        </authorList>
    </citation>
    <scope>NUCLEOTIDE SEQUENCE</scope>
    <source>
        <strain evidence="1">Gz</strain>
        <tissue evidence="1">Muscle</tissue>
    </source>
</reference>
<gene>
    <name evidence="1" type="ORF">Q5P01_017975</name>
</gene>
<dbReference type="EMBL" id="JAUPFM010000014">
    <property type="protein sequence ID" value="KAK2830044.1"/>
    <property type="molecule type" value="Genomic_DNA"/>
</dbReference>
<evidence type="ECO:0000313" key="1">
    <source>
        <dbReference type="EMBL" id="KAK2830044.1"/>
    </source>
</evidence>
<keyword evidence="2" id="KW-1185">Reference proteome</keyword>
<proteinExistence type="predicted"/>
<dbReference type="Proteomes" id="UP001187415">
    <property type="component" value="Unassembled WGS sequence"/>
</dbReference>
<name>A0AA88M447_CHASR</name>
<sequence>MGSAARLSGDQRSLMHIIPELTQKTNSSDRRDAAEFESAAGLHVSGASAGQTSAALIQLLRTDPHVSTSE</sequence>
<comment type="caution">
    <text evidence="1">The sequence shown here is derived from an EMBL/GenBank/DDBJ whole genome shotgun (WGS) entry which is preliminary data.</text>
</comment>